<dbReference type="AlphaFoldDB" id="A0AAV0IHP5"/>
<evidence type="ECO:0000313" key="8">
    <source>
        <dbReference type="Proteomes" id="UP001154282"/>
    </source>
</evidence>
<dbReference type="Proteomes" id="UP001154282">
    <property type="component" value="Unassembled WGS sequence"/>
</dbReference>
<dbReference type="InterPro" id="IPR010264">
    <property type="entry name" value="Self-incomp_S1"/>
</dbReference>
<keyword evidence="3 6" id="KW-0713">Self-incompatibility</keyword>
<feature type="chain" id="PRO_5043106225" description="S-protein homolog" evidence="6">
    <location>
        <begin position="22"/>
        <end position="140"/>
    </location>
</feature>
<name>A0AAV0IHP5_9ROSI</name>
<keyword evidence="8" id="KW-1185">Reference proteome</keyword>
<dbReference type="EMBL" id="CAMGYJ010000003">
    <property type="protein sequence ID" value="CAI0396664.1"/>
    <property type="molecule type" value="Genomic_DNA"/>
</dbReference>
<evidence type="ECO:0000256" key="5">
    <source>
        <dbReference type="ARBA" id="ARBA00022729"/>
    </source>
</evidence>
<evidence type="ECO:0000313" key="7">
    <source>
        <dbReference type="EMBL" id="CAI0396664.1"/>
    </source>
</evidence>
<evidence type="ECO:0000256" key="1">
    <source>
        <dbReference type="ARBA" id="ARBA00004613"/>
    </source>
</evidence>
<accession>A0AAV0IHP5</accession>
<gene>
    <name evidence="7" type="ORF">LITE_LOCUS9233</name>
</gene>
<dbReference type="PANTHER" id="PTHR31232">
    <property type="match status" value="1"/>
</dbReference>
<proteinExistence type="inferred from homology"/>
<evidence type="ECO:0000256" key="6">
    <source>
        <dbReference type="RuleBase" id="RU367044"/>
    </source>
</evidence>
<keyword evidence="5 6" id="KW-0732">Signal</keyword>
<dbReference type="GO" id="GO:0005576">
    <property type="term" value="C:extracellular region"/>
    <property type="evidence" value="ECO:0007669"/>
    <property type="project" value="UniProtKB-SubCell"/>
</dbReference>
<keyword evidence="4 6" id="KW-0964">Secreted</keyword>
<evidence type="ECO:0000256" key="3">
    <source>
        <dbReference type="ARBA" id="ARBA00022471"/>
    </source>
</evidence>
<organism evidence="7 8">
    <name type="scientific">Linum tenue</name>
    <dbReference type="NCBI Taxonomy" id="586396"/>
    <lineage>
        <taxon>Eukaryota</taxon>
        <taxon>Viridiplantae</taxon>
        <taxon>Streptophyta</taxon>
        <taxon>Embryophyta</taxon>
        <taxon>Tracheophyta</taxon>
        <taxon>Spermatophyta</taxon>
        <taxon>Magnoliopsida</taxon>
        <taxon>eudicotyledons</taxon>
        <taxon>Gunneridae</taxon>
        <taxon>Pentapetalae</taxon>
        <taxon>rosids</taxon>
        <taxon>fabids</taxon>
        <taxon>Malpighiales</taxon>
        <taxon>Linaceae</taxon>
        <taxon>Linum</taxon>
    </lineage>
</organism>
<reference evidence="7" key="1">
    <citation type="submission" date="2022-08" db="EMBL/GenBank/DDBJ databases">
        <authorList>
            <person name="Gutierrez-Valencia J."/>
        </authorList>
    </citation>
    <scope>NUCLEOTIDE SEQUENCE</scope>
</reference>
<feature type="signal peptide" evidence="6">
    <location>
        <begin position="1"/>
        <end position="21"/>
    </location>
</feature>
<comment type="similarity">
    <text evidence="2 6">Belongs to the plant self-incompatibility (S1) protein family.</text>
</comment>
<evidence type="ECO:0000256" key="4">
    <source>
        <dbReference type="ARBA" id="ARBA00022525"/>
    </source>
</evidence>
<comment type="subcellular location">
    <subcellularLocation>
        <location evidence="1 6">Secreted</location>
    </subcellularLocation>
</comment>
<evidence type="ECO:0000256" key="2">
    <source>
        <dbReference type="ARBA" id="ARBA00005581"/>
    </source>
</evidence>
<protein>
    <recommendedName>
        <fullName evidence="6">S-protein homolog</fullName>
    </recommendedName>
</protein>
<dbReference type="Pfam" id="PF05938">
    <property type="entry name" value="Self-incomp_S1"/>
    <property type="match status" value="1"/>
</dbReference>
<sequence>MRKLVLAALAILIVENPSSQAYYANVHVQNALSVDRLIAHCQSKDEDLSAQVIEEGSSLYWRFDPTALGKAQVWCNLAVQDKRLSFTVYDVTNHEIRGDEVRWVVRDDGAHLVLFGNVAEEPVARQKWRRIVFATTLTGN</sequence>
<dbReference type="GO" id="GO:0060320">
    <property type="term" value="P:rejection of self pollen"/>
    <property type="evidence" value="ECO:0007669"/>
    <property type="project" value="UniProtKB-KW"/>
</dbReference>
<dbReference type="PANTHER" id="PTHR31232:SF18">
    <property type="entry name" value="S-PROTEIN HOMOLOG"/>
    <property type="match status" value="1"/>
</dbReference>
<comment type="caution">
    <text evidence="7">The sequence shown here is derived from an EMBL/GenBank/DDBJ whole genome shotgun (WGS) entry which is preliminary data.</text>
</comment>